<proteinExistence type="predicted"/>
<protein>
    <submittedName>
        <fullName evidence="1">Uncharacterized protein</fullName>
    </submittedName>
</protein>
<dbReference type="Proteomes" id="UP000005442">
    <property type="component" value="Chromosome"/>
</dbReference>
<gene>
    <name evidence="1" type="ordered locus">MycrhN_2796</name>
</gene>
<evidence type="ECO:0000313" key="1">
    <source>
        <dbReference type="EMBL" id="AEV73370.1"/>
    </source>
</evidence>
<reference evidence="1 2" key="1">
    <citation type="submission" date="2011-12" db="EMBL/GenBank/DDBJ databases">
        <title>Complete sequence of Mycobacterium rhodesiae NBB3.</title>
        <authorList>
            <consortium name="US DOE Joint Genome Institute"/>
            <person name="Lucas S."/>
            <person name="Han J."/>
            <person name="Lapidus A."/>
            <person name="Cheng J.-F."/>
            <person name="Goodwin L."/>
            <person name="Pitluck S."/>
            <person name="Peters L."/>
            <person name="Mikhailova N."/>
            <person name="Gu W."/>
            <person name="Detter J.C."/>
            <person name="Han C."/>
            <person name="Tapia R."/>
            <person name="Land M."/>
            <person name="Hauser L."/>
            <person name="Kyrpides N."/>
            <person name="Ivanova N."/>
            <person name="Pagani I."/>
            <person name="Mattes T."/>
            <person name="Holmes A."/>
            <person name="Rutledge P."/>
            <person name="Paulsen I."/>
            <person name="Coleman N."/>
            <person name="Woyke T."/>
        </authorList>
    </citation>
    <scope>NUCLEOTIDE SEQUENCE [LARGE SCALE GENOMIC DNA]</scope>
    <source>
        <strain evidence="1 2">NBB3</strain>
    </source>
</reference>
<organism evidence="1 2">
    <name type="scientific">Mycolicibacterium rhodesiae (strain NBB3)</name>
    <name type="common">Mycobacterium rhodesiae</name>
    <dbReference type="NCBI Taxonomy" id="710685"/>
    <lineage>
        <taxon>Bacteria</taxon>
        <taxon>Bacillati</taxon>
        <taxon>Actinomycetota</taxon>
        <taxon>Actinomycetes</taxon>
        <taxon>Mycobacteriales</taxon>
        <taxon>Mycobacteriaceae</taxon>
        <taxon>Mycolicibacterium</taxon>
    </lineage>
</organism>
<dbReference type="AlphaFoldDB" id="G8RI33"/>
<name>G8RI33_MYCRN</name>
<evidence type="ECO:0000313" key="2">
    <source>
        <dbReference type="Proteomes" id="UP000005442"/>
    </source>
</evidence>
<dbReference type="EMBL" id="CP003169">
    <property type="protein sequence ID" value="AEV73370.1"/>
    <property type="molecule type" value="Genomic_DNA"/>
</dbReference>
<accession>G8RI33</accession>
<sequence length="50" mass="5400">MSTDVKPKPARLVRVARHPVVRAVAKCALMCALSANSGRRTMKDDTKCCG</sequence>
<dbReference type="KEGG" id="mrh:MycrhN_2796"/>
<keyword evidence="2" id="KW-1185">Reference proteome</keyword>
<dbReference type="HOGENOM" id="CLU_3120093_0_0_11"/>
<dbReference type="RefSeq" id="WP_014211180.1">
    <property type="nucleotide sequence ID" value="NC_016604.1"/>
</dbReference>